<dbReference type="Pfam" id="PF14953">
    <property type="entry name" value="DUF4504"/>
    <property type="match status" value="1"/>
</dbReference>
<dbReference type="PANTHER" id="PTHR31366:SF2">
    <property type="entry name" value="UPF0739 PROTEIN C1ORF74"/>
    <property type="match status" value="1"/>
</dbReference>
<dbReference type="InterPro" id="IPR027850">
    <property type="entry name" value="DUF4504"/>
</dbReference>
<keyword evidence="3" id="KW-1185">Reference proteome</keyword>
<dbReference type="PANTHER" id="PTHR31366">
    <property type="entry name" value="UPF0739 PROTEIN C1ORF74"/>
    <property type="match status" value="1"/>
</dbReference>
<protein>
    <submittedName>
        <fullName evidence="2">Uncharacterized protein</fullName>
    </submittedName>
</protein>
<dbReference type="EMBL" id="DYDO01000001">
    <property type="protein sequence ID" value="DBA33976.1"/>
    <property type="molecule type" value="Genomic_DNA"/>
</dbReference>
<evidence type="ECO:0000313" key="2">
    <source>
        <dbReference type="EMBL" id="DBA33977.1"/>
    </source>
</evidence>
<evidence type="ECO:0000313" key="3">
    <source>
        <dbReference type="Proteomes" id="UP001181693"/>
    </source>
</evidence>
<dbReference type="AlphaFoldDB" id="A0AAV3B7M4"/>
<proteinExistence type="inferred from homology"/>
<evidence type="ECO:0000256" key="1">
    <source>
        <dbReference type="ARBA" id="ARBA00007065"/>
    </source>
</evidence>
<comment type="caution">
    <text evidence="2">The sequence shown here is derived from an EMBL/GenBank/DDBJ whole genome shotgun (WGS) entry which is preliminary data.</text>
</comment>
<sequence length="259" mass="29707">MSLIKDLHLAAKHHLKERKRSLALKLAAEILFVDCGLKTSFLYDLNGASVVQIQEYLKELHQMGFIKRPLHVLSIADNILIINVSRTLSYLRLLLDTEDLYVIDVSAQLKQPEMFNQDRLCEIKSQLLDLLTLLRPYQYIKPEKISVADIPSPGWNLCTMFGFLLHFPAVYWFDTSKNFDNCLSFTPLKHFTVQTVCPKIGLQKIPVYSFSIPESVYDSVQALLQTWINGLRQMIHVHSSDFKDLEIITETVTLPTVAL</sequence>
<gene>
    <name evidence="2" type="ORF">GDO54_001588</name>
</gene>
<organism evidence="2 3">
    <name type="scientific">Pyxicephalus adspersus</name>
    <name type="common">African bullfrog</name>
    <dbReference type="NCBI Taxonomy" id="30357"/>
    <lineage>
        <taxon>Eukaryota</taxon>
        <taxon>Metazoa</taxon>
        <taxon>Chordata</taxon>
        <taxon>Craniata</taxon>
        <taxon>Vertebrata</taxon>
        <taxon>Euteleostomi</taxon>
        <taxon>Amphibia</taxon>
        <taxon>Batrachia</taxon>
        <taxon>Anura</taxon>
        <taxon>Neobatrachia</taxon>
        <taxon>Ranoidea</taxon>
        <taxon>Pyxicephalidae</taxon>
        <taxon>Pyxicephalinae</taxon>
        <taxon>Pyxicephalus</taxon>
    </lineage>
</organism>
<name>A0AAV3B7M4_PYXAD</name>
<comment type="similarity">
    <text evidence="1">Belongs to the UPF0739 family.</text>
</comment>
<dbReference type="Proteomes" id="UP001181693">
    <property type="component" value="Unassembled WGS sequence"/>
</dbReference>
<accession>A0AAV3B7M4</accession>
<dbReference type="EMBL" id="DYDO01000001">
    <property type="protein sequence ID" value="DBA33977.1"/>
    <property type="molecule type" value="Genomic_DNA"/>
</dbReference>
<reference evidence="2" key="1">
    <citation type="thesis" date="2020" institute="ProQuest LLC" country="789 East Eisenhower Parkway, Ann Arbor, MI, USA">
        <title>Comparative Genomics and Chromosome Evolution.</title>
        <authorList>
            <person name="Mudd A.B."/>
        </authorList>
    </citation>
    <scope>NUCLEOTIDE SEQUENCE</scope>
    <source>
        <strain evidence="2">1538</strain>
        <tissue evidence="2">Blood</tissue>
    </source>
</reference>